<name>A0A370QNU5_9GAMM</name>
<protein>
    <submittedName>
        <fullName evidence="5">Peptidase M23-like protein</fullName>
    </submittedName>
</protein>
<feature type="domain" description="M23ase beta-sheet core" evidence="4">
    <location>
        <begin position="115"/>
        <end position="209"/>
    </location>
</feature>
<dbReference type="EMBL" id="QRAP01000006">
    <property type="protein sequence ID" value="RDK90046.1"/>
    <property type="molecule type" value="Genomic_DNA"/>
</dbReference>
<dbReference type="Pfam" id="PF01551">
    <property type="entry name" value="Peptidase_M23"/>
    <property type="match status" value="1"/>
</dbReference>
<dbReference type="PANTHER" id="PTHR21666:SF263">
    <property type="entry name" value="MUREIN HYDROLASE ACTIVATOR NLPD"/>
    <property type="match status" value="1"/>
</dbReference>
<dbReference type="Proteomes" id="UP000254848">
    <property type="component" value="Unassembled WGS sequence"/>
</dbReference>
<dbReference type="SUPFAM" id="SSF51261">
    <property type="entry name" value="Duplicated hybrid motif"/>
    <property type="match status" value="1"/>
</dbReference>
<dbReference type="PANTHER" id="PTHR21666">
    <property type="entry name" value="PEPTIDASE-RELATED"/>
    <property type="match status" value="1"/>
</dbReference>
<feature type="compositionally biased region" description="Low complexity" evidence="2">
    <location>
        <begin position="77"/>
        <end position="86"/>
    </location>
</feature>
<dbReference type="InterPro" id="IPR016047">
    <property type="entry name" value="M23ase_b-sheet_dom"/>
</dbReference>
<dbReference type="InterPro" id="IPR050570">
    <property type="entry name" value="Cell_wall_metabolism_enzyme"/>
</dbReference>
<evidence type="ECO:0000313" key="6">
    <source>
        <dbReference type="Proteomes" id="UP000254848"/>
    </source>
</evidence>
<gene>
    <name evidence="5" type="ORF">C8D90_106254</name>
</gene>
<feature type="region of interest" description="Disordered" evidence="2">
    <location>
        <begin position="58"/>
        <end position="93"/>
    </location>
</feature>
<comment type="caution">
    <text evidence="5">The sequence shown here is derived from an EMBL/GenBank/DDBJ whole genome shotgun (WGS) entry which is preliminary data.</text>
</comment>
<dbReference type="GO" id="GO:0032153">
    <property type="term" value="C:cell division site"/>
    <property type="evidence" value="ECO:0007669"/>
    <property type="project" value="TreeGrafter"/>
</dbReference>
<comment type="similarity">
    <text evidence="1">Belongs to the E.coli NlpD/Haemophilus LppB family.</text>
</comment>
<evidence type="ECO:0000313" key="5">
    <source>
        <dbReference type="EMBL" id="RDK90046.1"/>
    </source>
</evidence>
<feature type="chain" id="PRO_5016804352" evidence="3">
    <location>
        <begin position="22"/>
        <end position="219"/>
    </location>
</feature>
<evidence type="ECO:0000256" key="2">
    <source>
        <dbReference type="SAM" id="MobiDB-lite"/>
    </source>
</evidence>
<dbReference type="CDD" id="cd12797">
    <property type="entry name" value="M23_peptidase"/>
    <property type="match status" value="1"/>
</dbReference>
<evidence type="ECO:0000259" key="4">
    <source>
        <dbReference type="Pfam" id="PF01551"/>
    </source>
</evidence>
<keyword evidence="6" id="KW-1185">Reference proteome</keyword>
<dbReference type="OrthoDB" id="9795421at2"/>
<evidence type="ECO:0000256" key="3">
    <source>
        <dbReference type="SAM" id="SignalP"/>
    </source>
</evidence>
<dbReference type="InterPro" id="IPR011055">
    <property type="entry name" value="Dup_hybrid_motif"/>
</dbReference>
<organism evidence="5 6">
    <name type="scientific">Enterobacillus tribolii</name>
    <dbReference type="NCBI Taxonomy" id="1487935"/>
    <lineage>
        <taxon>Bacteria</taxon>
        <taxon>Pseudomonadati</taxon>
        <taxon>Pseudomonadota</taxon>
        <taxon>Gammaproteobacteria</taxon>
        <taxon>Enterobacterales</taxon>
        <taxon>Hafniaceae</taxon>
        <taxon>Enterobacillus</taxon>
    </lineage>
</organism>
<dbReference type="GO" id="GO:0009279">
    <property type="term" value="C:cell outer membrane"/>
    <property type="evidence" value="ECO:0007669"/>
    <property type="project" value="TreeGrafter"/>
</dbReference>
<keyword evidence="3" id="KW-0732">Signal</keyword>
<sequence>MNKKLALLSAFIVCFTTPAFAAGEESGAIFLGELSSNKNKAETPDVLNYVITRQKEGSLPGLTTVPPQKKAPPPPRTTTSSTPAPQDTSHLPRSEFWQWPLTGRVKEMFSEIGNTKGIGIYGEKGQKVAASKSGNVIYVGTLSSFGRLVIIENDNDEHYVSTYANLENILVRAGDHISQGDTLATLGTDRENQPILYFAINYYGKPVDPLRYLPPHMNN</sequence>
<feature type="signal peptide" evidence="3">
    <location>
        <begin position="1"/>
        <end position="21"/>
    </location>
</feature>
<evidence type="ECO:0000256" key="1">
    <source>
        <dbReference type="ARBA" id="ARBA00038420"/>
    </source>
</evidence>
<dbReference type="GO" id="GO:0004222">
    <property type="term" value="F:metalloendopeptidase activity"/>
    <property type="evidence" value="ECO:0007669"/>
    <property type="project" value="TreeGrafter"/>
</dbReference>
<proteinExistence type="inferred from homology"/>
<accession>A0A370QNU5</accession>
<reference evidence="5 6" key="1">
    <citation type="submission" date="2018-07" db="EMBL/GenBank/DDBJ databases">
        <title>Genomic Encyclopedia of Type Strains, Phase IV (KMG-IV): sequencing the most valuable type-strain genomes for metagenomic binning, comparative biology and taxonomic classification.</title>
        <authorList>
            <person name="Goeker M."/>
        </authorList>
    </citation>
    <scope>NUCLEOTIDE SEQUENCE [LARGE SCALE GENOMIC DNA]</scope>
    <source>
        <strain evidence="5 6">DSM 103736</strain>
    </source>
</reference>
<dbReference type="AlphaFoldDB" id="A0A370QNU5"/>
<dbReference type="Gene3D" id="2.70.70.10">
    <property type="entry name" value="Glucose Permease (Domain IIA)"/>
    <property type="match status" value="1"/>
</dbReference>
<dbReference type="RefSeq" id="WP_115459153.1">
    <property type="nucleotide sequence ID" value="NZ_QRAP01000006.1"/>
</dbReference>